<reference evidence="2" key="1">
    <citation type="submission" date="2021-01" db="EMBL/GenBank/DDBJ databases">
        <authorList>
            <consortium name="Genoscope - CEA"/>
            <person name="William W."/>
        </authorList>
    </citation>
    <scope>NUCLEOTIDE SEQUENCE</scope>
</reference>
<comment type="caution">
    <text evidence="2">The sequence shown here is derived from an EMBL/GenBank/DDBJ whole genome shotgun (WGS) entry which is preliminary data.</text>
</comment>
<feature type="chain" id="PRO_5036273269" description="Transmembrane protein" evidence="1">
    <location>
        <begin position="18"/>
        <end position="293"/>
    </location>
</feature>
<evidence type="ECO:0000313" key="2">
    <source>
        <dbReference type="EMBL" id="CAD8051247.1"/>
    </source>
</evidence>
<accession>A0A8S1K918</accession>
<dbReference type="EMBL" id="CAJJDM010000014">
    <property type="protein sequence ID" value="CAD8051247.1"/>
    <property type="molecule type" value="Genomic_DNA"/>
</dbReference>
<sequence length="293" mass="34288">MRHFLMVIFFLQQSILAIPNTLSEYQFSITLIVLYLYFLDFSFVVTCPQPGLIWTIRYEWIAINDQRISVINSFNMNPPSDEVFNHQLLNANAAIIGYSEQLDFQLSITQLSVDNVSVGITKITGEFENLTLIGYQILLIAFREIIDLGFFTFIPVYNRNTISLQSVNCLQCQFKELKYNYQSQLTLNLQKTFGISSITQQFQRCKMYVNKGAPIKINHITQSKISGIRMPNLKKLVRNQIFHQVIDLNFMLKFCQFLSFKQYIFQFINTLNKLNIQENCKVFIQSLLTHKQY</sequence>
<evidence type="ECO:0000313" key="4">
    <source>
        <dbReference type="Proteomes" id="UP000688137"/>
    </source>
</evidence>
<protein>
    <recommendedName>
        <fullName evidence="5">Transmembrane protein</fullName>
    </recommendedName>
</protein>
<evidence type="ECO:0000256" key="1">
    <source>
        <dbReference type="SAM" id="SignalP"/>
    </source>
</evidence>
<keyword evidence="4" id="KW-1185">Reference proteome</keyword>
<name>A0A8S1K918_PARPR</name>
<feature type="signal peptide" evidence="1">
    <location>
        <begin position="1"/>
        <end position="17"/>
    </location>
</feature>
<evidence type="ECO:0008006" key="5">
    <source>
        <dbReference type="Google" id="ProtNLM"/>
    </source>
</evidence>
<dbReference type="Proteomes" id="UP000688137">
    <property type="component" value="Unassembled WGS sequence"/>
</dbReference>
<organism evidence="2 4">
    <name type="scientific">Paramecium primaurelia</name>
    <dbReference type="NCBI Taxonomy" id="5886"/>
    <lineage>
        <taxon>Eukaryota</taxon>
        <taxon>Sar</taxon>
        <taxon>Alveolata</taxon>
        <taxon>Ciliophora</taxon>
        <taxon>Intramacronucleata</taxon>
        <taxon>Oligohymenophorea</taxon>
        <taxon>Peniculida</taxon>
        <taxon>Parameciidae</taxon>
        <taxon>Paramecium</taxon>
    </lineage>
</organism>
<dbReference type="EMBL" id="CAJJDM010000014">
    <property type="protein sequence ID" value="CAD8051249.1"/>
    <property type="molecule type" value="Genomic_DNA"/>
</dbReference>
<proteinExistence type="predicted"/>
<dbReference type="AlphaFoldDB" id="A0A8S1K918"/>
<gene>
    <name evidence="2" type="ORF">PPRIM_AZ9-3.1.T0180001</name>
    <name evidence="3" type="ORF">PPRIM_AZ9-3.1.T0180002</name>
</gene>
<keyword evidence="1" id="KW-0732">Signal</keyword>
<evidence type="ECO:0000313" key="3">
    <source>
        <dbReference type="EMBL" id="CAD8051249.1"/>
    </source>
</evidence>